<dbReference type="KEGG" id="ebt:EBL_c08280"/>
<evidence type="ECO:0000313" key="3">
    <source>
        <dbReference type="Proteomes" id="UP000001955"/>
    </source>
</evidence>
<protein>
    <submittedName>
        <fullName evidence="2">Uncharacterized protein</fullName>
    </submittedName>
</protein>
<evidence type="ECO:0000313" key="2">
    <source>
        <dbReference type="EMBL" id="AFJ45948.1"/>
    </source>
</evidence>
<feature type="transmembrane region" description="Helical" evidence="1">
    <location>
        <begin position="6"/>
        <end position="22"/>
    </location>
</feature>
<keyword evidence="3" id="KW-1185">Reference proteome</keyword>
<keyword evidence="1" id="KW-1133">Transmembrane helix</keyword>
<evidence type="ECO:0000256" key="1">
    <source>
        <dbReference type="SAM" id="Phobius"/>
    </source>
</evidence>
<organism evidence="2 3">
    <name type="scientific">Shimwellia blattae (strain ATCC 29907 / DSM 4481 / JCM 1650 / NBRC 105725 / CDC 9005-74)</name>
    <name type="common">Escherichia blattae</name>
    <dbReference type="NCBI Taxonomy" id="630626"/>
    <lineage>
        <taxon>Bacteria</taxon>
        <taxon>Pseudomonadati</taxon>
        <taxon>Pseudomonadota</taxon>
        <taxon>Gammaproteobacteria</taxon>
        <taxon>Enterobacterales</taxon>
        <taxon>Enterobacteriaceae</taxon>
        <taxon>Shimwellia</taxon>
    </lineage>
</organism>
<dbReference type="HOGENOM" id="CLU_2556409_0_0_6"/>
<gene>
    <name evidence="2" type="ordered locus">EBL_c08280</name>
</gene>
<dbReference type="Proteomes" id="UP000001955">
    <property type="component" value="Chromosome"/>
</dbReference>
<proteinExistence type="predicted"/>
<dbReference type="AlphaFoldDB" id="I2B5Z4"/>
<keyword evidence="1" id="KW-0812">Transmembrane</keyword>
<sequence>MVVLSAGWGVLHIYILLITVATQKIHKIVLLLPAGVWLKNSQFAVVTALFMEIYGEFFLNSAKSFAGRKRVAHRPPGRLTTD</sequence>
<dbReference type="EMBL" id="CP001560">
    <property type="protein sequence ID" value="AFJ45948.1"/>
    <property type="molecule type" value="Genomic_DNA"/>
</dbReference>
<name>I2B5Z4_SHIBC</name>
<reference evidence="2 3" key="1">
    <citation type="journal article" date="2012" name="J. Bacteriol.">
        <title>Complete genome sequence of the B12-producing Shimwellia blattae strain DSM 4481, isolated from a cockroach.</title>
        <authorList>
            <person name="Brzuszkiewicz E."/>
            <person name="Waschkowitz T."/>
            <person name="Wiezer A."/>
            <person name="Daniel R."/>
        </authorList>
    </citation>
    <scope>NUCLEOTIDE SEQUENCE [LARGE SCALE GENOMIC DNA]</scope>
    <source>
        <strain evidence="3">ATCC 29907 / DSM 4481 / JCM 1650 / NBRC 105725 / CDC 9005-74</strain>
    </source>
</reference>
<keyword evidence="1" id="KW-0472">Membrane</keyword>
<accession>I2B5Z4</accession>